<protein>
    <submittedName>
        <fullName evidence="4">HAD family hydrolase</fullName>
    </submittedName>
</protein>
<comment type="caution">
    <text evidence="4">The sequence shown here is derived from an EMBL/GenBank/DDBJ whole genome shotgun (WGS) entry which is preliminary data.</text>
</comment>
<dbReference type="RefSeq" id="WP_343334555.1">
    <property type="nucleotide sequence ID" value="NZ_JAPOHD010000031.1"/>
</dbReference>
<dbReference type="InterPro" id="IPR051400">
    <property type="entry name" value="HAD-like_hydrolase"/>
</dbReference>
<dbReference type="GO" id="GO:0046872">
    <property type="term" value="F:metal ion binding"/>
    <property type="evidence" value="ECO:0007669"/>
    <property type="project" value="UniProtKB-KW"/>
</dbReference>
<evidence type="ECO:0000313" key="5">
    <source>
        <dbReference type="Proteomes" id="UP001145087"/>
    </source>
</evidence>
<accession>A0A9X3F895</accession>
<sequence>MMKTVLLLDLDNTIYPVSSIGDKLFKTLFATIEKSGEFEGNFEAIKAEIQRTPFQKVAYDFSFTKKLLNECMNIHIHLTYDDPMFYFDDYSVIRNLPHKKYLVTSGFTKLQNSKIKQLGIFNDFEEIHIIDLQTSVLTKKDIFQKIIEGNNFQKNEVLVIGDDINSEIKAGSELDLKSVLYDRKGKFLKTESIPSIATFHEIHRFI</sequence>
<evidence type="ECO:0000256" key="1">
    <source>
        <dbReference type="ARBA" id="ARBA00022723"/>
    </source>
</evidence>
<dbReference type="SFLD" id="SFLDS00003">
    <property type="entry name" value="Haloacid_Dehalogenase"/>
    <property type="match status" value="1"/>
</dbReference>
<keyword evidence="1" id="KW-0479">Metal-binding</keyword>
<proteinExistence type="predicted"/>
<dbReference type="Proteomes" id="UP001145087">
    <property type="component" value="Unassembled WGS sequence"/>
</dbReference>
<keyword evidence="2 4" id="KW-0378">Hydrolase</keyword>
<dbReference type="EMBL" id="JAPOHD010000031">
    <property type="protein sequence ID" value="MCY1722230.1"/>
    <property type="molecule type" value="Genomic_DNA"/>
</dbReference>
<evidence type="ECO:0000256" key="2">
    <source>
        <dbReference type="ARBA" id="ARBA00022801"/>
    </source>
</evidence>
<gene>
    <name evidence="4" type="ORF">OU798_17890</name>
</gene>
<dbReference type="SUPFAM" id="SSF56784">
    <property type="entry name" value="HAD-like"/>
    <property type="match status" value="1"/>
</dbReference>
<keyword evidence="5" id="KW-1185">Reference proteome</keyword>
<dbReference type="PANTHER" id="PTHR46470:SF2">
    <property type="entry name" value="GLYCERALDEHYDE 3-PHOSPHATE PHOSPHATASE"/>
    <property type="match status" value="1"/>
</dbReference>
<keyword evidence="3" id="KW-0460">Magnesium</keyword>
<evidence type="ECO:0000313" key="4">
    <source>
        <dbReference type="EMBL" id="MCY1722230.1"/>
    </source>
</evidence>
<dbReference type="Gene3D" id="3.40.50.1000">
    <property type="entry name" value="HAD superfamily/HAD-like"/>
    <property type="match status" value="1"/>
</dbReference>
<dbReference type="Gene3D" id="1.10.150.520">
    <property type="match status" value="1"/>
</dbReference>
<organism evidence="4 5">
    <name type="scientific">Draconibacterium aestuarii</name>
    <dbReference type="NCBI Taxonomy" id="2998507"/>
    <lineage>
        <taxon>Bacteria</taxon>
        <taxon>Pseudomonadati</taxon>
        <taxon>Bacteroidota</taxon>
        <taxon>Bacteroidia</taxon>
        <taxon>Marinilabiliales</taxon>
        <taxon>Prolixibacteraceae</taxon>
        <taxon>Draconibacterium</taxon>
    </lineage>
</organism>
<dbReference type="Pfam" id="PF00702">
    <property type="entry name" value="Hydrolase"/>
    <property type="match status" value="1"/>
</dbReference>
<dbReference type="GO" id="GO:0016791">
    <property type="term" value="F:phosphatase activity"/>
    <property type="evidence" value="ECO:0007669"/>
    <property type="project" value="TreeGrafter"/>
</dbReference>
<evidence type="ECO:0000256" key="3">
    <source>
        <dbReference type="ARBA" id="ARBA00022842"/>
    </source>
</evidence>
<dbReference type="InterPro" id="IPR023214">
    <property type="entry name" value="HAD_sf"/>
</dbReference>
<dbReference type="SFLD" id="SFLDG01129">
    <property type="entry name" value="C1.5:_HAD__Beta-PGM__Phosphata"/>
    <property type="match status" value="1"/>
</dbReference>
<dbReference type="PANTHER" id="PTHR46470">
    <property type="entry name" value="N-ACYLNEURAMINATE-9-PHOSPHATASE"/>
    <property type="match status" value="1"/>
</dbReference>
<dbReference type="InterPro" id="IPR036412">
    <property type="entry name" value="HAD-like_sf"/>
</dbReference>
<reference evidence="4" key="1">
    <citation type="submission" date="2022-11" db="EMBL/GenBank/DDBJ databases">
        <title>Marilongibacter aestuarii gen. nov., sp. nov., isolated from tidal flat sediment.</title>
        <authorList>
            <person name="Jiayan W."/>
        </authorList>
    </citation>
    <scope>NUCLEOTIDE SEQUENCE</scope>
    <source>
        <strain evidence="4">Z1-6</strain>
    </source>
</reference>
<name>A0A9X3F895_9BACT</name>
<dbReference type="AlphaFoldDB" id="A0A9X3F895"/>